<dbReference type="InterPro" id="IPR013078">
    <property type="entry name" value="His_Pase_superF_clade-1"/>
</dbReference>
<protein>
    <submittedName>
        <fullName evidence="1">Histidine phosphatase family protein</fullName>
    </submittedName>
</protein>
<dbReference type="PANTHER" id="PTHR48100:SF1">
    <property type="entry name" value="HISTIDINE PHOSPHATASE FAMILY PROTEIN-RELATED"/>
    <property type="match status" value="1"/>
</dbReference>
<sequence>MKRIYLIRHCQAEGQEPQASLTTEGVRQAEELREFLAHRGIERIVASPYLRAVSTIRPLAELLQIPVHTDARLQERVLCSYNMIDWLDHLKETFADTELKYEGGESSREAKNRGLEVIHEALGRAERSTAIVTHGNLMSLLLNHFTHDFGFEKWERLSNPDVYELQIFEENDNITVTRIRM</sequence>
<organism evidence="1 2">
    <name type="scientific">Paenibacillus apiarius</name>
    <dbReference type="NCBI Taxonomy" id="46240"/>
    <lineage>
        <taxon>Bacteria</taxon>
        <taxon>Bacillati</taxon>
        <taxon>Bacillota</taxon>
        <taxon>Bacilli</taxon>
        <taxon>Bacillales</taxon>
        <taxon>Paenibacillaceae</taxon>
        <taxon>Paenibacillus</taxon>
    </lineage>
</organism>
<dbReference type="RefSeq" id="WP_268601524.1">
    <property type="nucleotide sequence ID" value="NZ_JAMDLV010000006.1"/>
</dbReference>
<proteinExistence type="predicted"/>
<dbReference type="InterPro" id="IPR050275">
    <property type="entry name" value="PGM_Phosphatase"/>
</dbReference>
<comment type="caution">
    <text evidence="1">The sequence shown here is derived from an EMBL/GenBank/DDBJ whole genome shotgun (WGS) entry which is preliminary data.</text>
</comment>
<dbReference type="InterPro" id="IPR029033">
    <property type="entry name" value="His_PPase_superfam"/>
</dbReference>
<dbReference type="CDD" id="cd07067">
    <property type="entry name" value="HP_PGM_like"/>
    <property type="match status" value="1"/>
</dbReference>
<accession>A0ABT4DZK0</accession>
<dbReference type="Proteomes" id="UP001207626">
    <property type="component" value="Unassembled WGS sequence"/>
</dbReference>
<keyword evidence="2" id="KW-1185">Reference proteome</keyword>
<dbReference type="Pfam" id="PF00300">
    <property type="entry name" value="His_Phos_1"/>
    <property type="match status" value="1"/>
</dbReference>
<evidence type="ECO:0000313" key="2">
    <source>
        <dbReference type="Proteomes" id="UP001207626"/>
    </source>
</evidence>
<name>A0ABT4DZK0_9BACL</name>
<evidence type="ECO:0000313" key="1">
    <source>
        <dbReference type="EMBL" id="MCY9521503.1"/>
    </source>
</evidence>
<dbReference type="SUPFAM" id="SSF53254">
    <property type="entry name" value="Phosphoglycerate mutase-like"/>
    <property type="match status" value="1"/>
</dbReference>
<gene>
    <name evidence="1" type="ORF">M5X09_17820</name>
</gene>
<dbReference type="Gene3D" id="3.40.50.1240">
    <property type="entry name" value="Phosphoglycerate mutase-like"/>
    <property type="match status" value="1"/>
</dbReference>
<dbReference type="EMBL" id="JAMDLW010000023">
    <property type="protein sequence ID" value="MCY9521503.1"/>
    <property type="molecule type" value="Genomic_DNA"/>
</dbReference>
<dbReference type="PANTHER" id="PTHR48100">
    <property type="entry name" value="BROAD-SPECIFICITY PHOSPHATASE YOR283W-RELATED"/>
    <property type="match status" value="1"/>
</dbReference>
<dbReference type="SMART" id="SM00855">
    <property type="entry name" value="PGAM"/>
    <property type="match status" value="1"/>
</dbReference>
<reference evidence="1 2" key="1">
    <citation type="submission" date="2022-05" db="EMBL/GenBank/DDBJ databases">
        <title>Genome Sequencing of Bee-Associated Microbes.</title>
        <authorList>
            <person name="Dunlap C."/>
        </authorList>
    </citation>
    <scope>NUCLEOTIDE SEQUENCE [LARGE SCALE GENOMIC DNA]</scope>
    <source>
        <strain evidence="1 2">NRRL NRS-1438</strain>
    </source>
</reference>